<dbReference type="EMBL" id="PEYM01000020">
    <property type="protein sequence ID" value="PIS31384.1"/>
    <property type="molecule type" value="Genomic_DNA"/>
</dbReference>
<dbReference type="GO" id="GO:0016868">
    <property type="term" value="F:intramolecular phosphotransferase activity"/>
    <property type="evidence" value="ECO:0007669"/>
    <property type="project" value="InterPro"/>
</dbReference>
<dbReference type="Proteomes" id="UP000231343">
    <property type="component" value="Unassembled WGS sequence"/>
</dbReference>
<comment type="caution">
    <text evidence="1">The sequence shown here is derived from an EMBL/GenBank/DDBJ whole genome shotgun (WGS) entry which is preliminary data.</text>
</comment>
<dbReference type="AlphaFoldDB" id="A0A2H0Y1F5"/>
<dbReference type="SUPFAM" id="SSF53738">
    <property type="entry name" value="Phosphoglucomutase, first 3 domains"/>
    <property type="match status" value="1"/>
</dbReference>
<organism evidence="1 2">
    <name type="scientific">Candidatus Saganbacteria bacterium CG08_land_8_20_14_0_20_45_16</name>
    <dbReference type="NCBI Taxonomy" id="2014293"/>
    <lineage>
        <taxon>Bacteria</taxon>
        <taxon>Bacillati</taxon>
        <taxon>Saganbacteria</taxon>
    </lineage>
</organism>
<sequence length="816" mass="91272">MTTVAEQRDLKKTFLAGVEKNHPVGVPEFLFDLANEAAQAFKLTAETLGVYRIGEYLKQFKVLAPQATAGLRETFDILDWNNPNYMYNPVFTTMLIRAEADFIKELHTKKAAKLAGMDLSMKAAEMEKALPVETIQGIREMFGGRTVQQILELLRDKPMKVIGKEVRPQTDQMLELEARIMAAEDITIITMEDFTDTTNIYLNSFLCFLLGSDGGTYYTPSHSSVYVLGRKALAADGAQLLPEVYNRFIEILAGIYDKAMVGGYEVSLSAKSDPNILYTLTYQRVAELFSRVLAPTREAIEQINETAKRGLRIVLNTLSGSAAKSLAAQFVALGINQKIFTPLWAEEDSFFNAGYAVIQKDGTFLVDHLGVDTSAPMVVRQIPYADVLTDAEIGTQIYECDPDNDRFVVKQVLSEDARALCETFGIDVYELGNGKILVAPSPNKTFLLLDIADYERMKANGQWEQYEFLYFPTYVSSAAWQEFSAYVAKEEGNLETFLCRVGFKNFNGALAEIQNWWFNRPDEAALTIQPQLGEPITLDRSRILRVLSKEEESGGRTAGLAEPLMNILGQQIFSLPEKATGDALMAHLTDMARRFLAGEEMDLPSVVQAAYDKYDLKSRIDYRLDILHGDQGIIAQVGPEEAAQLKASAGAEKANFNTFFFSVAKAIRNETLTLDQARVILMTVLPAWNETWQCLDLIMYVEEELMPGQFRPEGVVMTFSAKDDLTPMVTQFKFRPSGTDPLKSKVYIDAEVLGSGEIEAINVVLNVFKKNDLFKVLDRFGIAYSEPRPATVDQIQLRSMNFISPSPDFGEEGFRE</sequence>
<evidence type="ECO:0000313" key="1">
    <source>
        <dbReference type="EMBL" id="PIS31384.1"/>
    </source>
</evidence>
<protein>
    <submittedName>
        <fullName evidence="1">Uncharacterized protein</fullName>
    </submittedName>
</protein>
<dbReference type="Gene3D" id="3.40.120.10">
    <property type="entry name" value="Alpha-D-Glucose-1,6-Bisphosphate, subunit A, domain 3"/>
    <property type="match status" value="1"/>
</dbReference>
<dbReference type="GO" id="GO:0005975">
    <property type="term" value="P:carbohydrate metabolic process"/>
    <property type="evidence" value="ECO:0007669"/>
    <property type="project" value="InterPro"/>
</dbReference>
<reference evidence="1 2" key="1">
    <citation type="submission" date="2017-09" db="EMBL/GenBank/DDBJ databases">
        <title>Depth-based differentiation of microbial function through sediment-hosted aquifers and enrichment of novel symbionts in the deep terrestrial subsurface.</title>
        <authorList>
            <person name="Probst A.J."/>
            <person name="Ladd B."/>
            <person name="Jarett J.K."/>
            <person name="Geller-Mcgrath D.E."/>
            <person name="Sieber C.M."/>
            <person name="Emerson J.B."/>
            <person name="Anantharaman K."/>
            <person name="Thomas B.C."/>
            <person name="Malmstrom R."/>
            <person name="Stieglmeier M."/>
            <person name="Klingl A."/>
            <person name="Woyke T."/>
            <person name="Ryan C.M."/>
            <person name="Banfield J.F."/>
        </authorList>
    </citation>
    <scope>NUCLEOTIDE SEQUENCE [LARGE SCALE GENOMIC DNA]</scope>
    <source>
        <strain evidence="1">CG08_land_8_20_14_0_20_45_16</strain>
    </source>
</reference>
<dbReference type="InterPro" id="IPR016055">
    <property type="entry name" value="A-D-PHexomutase_a/b/a-I/II/III"/>
</dbReference>
<proteinExistence type="predicted"/>
<accession>A0A2H0Y1F5</accession>
<name>A0A2H0Y1F5_UNCSA</name>
<gene>
    <name evidence="1" type="ORF">COT42_01190</name>
</gene>
<evidence type="ECO:0000313" key="2">
    <source>
        <dbReference type="Proteomes" id="UP000231343"/>
    </source>
</evidence>